<proteinExistence type="predicted"/>
<dbReference type="Pfam" id="PF14907">
    <property type="entry name" value="NTP_transf_5"/>
    <property type="match status" value="1"/>
</dbReference>
<dbReference type="InterPro" id="IPR039498">
    <property type="entry name" value="NTP_transf_5"/>
</dbReference>
<gene>
    <name evidence="1" type="ORF">JEQ17_49000</name>
</gene>
<dbReference type="GO" id="GO:0016740">
    <property type="term" value="F:transferase activity"/>
    <property type="evidence" value="ECO:0007669"/>
    <property type="project" value="UniProtKB-KW"/>
</dbReference>
<dbReference type="KEGG" id="slf:JEQ17_49000"/>
<reference evidence="1 2" key="1">
    <citation type="submission" date="2020-12" db="EMBL/GenBank/DDBJ databases">
        <title>A novel species.</title>
        <authorList>
            <person name="Li K."/>
        </authorList>
    </citation>
    <scope>NUCLEOTIDE SEQUENCE [LARGE SCALE GENOMIC DNA]</scope>
    <source>
        <strain evidence="1 2">ZYC-3</strain>
        <plasmid evidence="1 2">unnamed1</plasmid>
    </source>
</reference>
<keyword evidence="1" id="KW-0614">Plasmid</keyword>
<dbReference type="AlphaFoldDB" id="A0A7T7RI56"/>
<dbReference type="Gene3D" id="3.30.460.40">
    <property type="match status" value="1"/>
</dbReference>
<name>A0A7T7RI56_9ACTN</name>
<protein>
    <submittedName>
        <fullName evidence="1">Nucleotidyltransferase family protein</fullName>
    </submittedName>
</protein>
<geneLocation type="plasmid" evidence="1 2">
    <name>unnamed1</name>
</geneLocation>
<keyword evidence="1" id="KW-0808">Transferase</keyword>
<sequence>MNAPARPTAATPPLPAGDGPAAAALRWLCDPHPDIRPSAPASVPLGTVLEAAIDAKLVCLLAHRLLSGPPDASLSRPMRSVLGQIARANTLHNQLHRNEAVRIVRALTGRGVPVAVLNGLAYDTALYPPGGLRQFTDIDLLVDAADRDAALDVLAELGFTQPGRGAHTRRRSTGDALTPTVSIDITTGLGHTADPADVRAALARTEAAGDGDGDGGEALPVLAQADALAHALARLAARPRWSGLADAARLALAAPDSSHEAAAAVPEPLRAGWAVLHSRLPDLVPGPPPVACGPGREEVAR</sequence>
<keyword evidence="2" id="KW-1185">Reference proteome</keyword>
<organism evidence="1 2">
    <name type="scientific">Streptomyces liliifuscus</name>
    <dbReference type="NCBI Taxonomy" id="2797636"/>
    <lineage>
        <taxon>Bacteria</taxon>
        <taxon>Bacillati</taxon>
        <taxon>Actinomycetota</taxon>
        <taxon>Actinomycetes</taxon>
        <taxon>Kitasatosporales</taxon>
        <taxon>Streptomycetaceae</taxon>
        <taxon>Streptomyces</taxon>
    </lineage>
</organism>
<dbReference type="EMBL" id="CP066832">
    <property type="protein sequence ID" value="QQM47506.1"/>
    <property type="molecule type" value="Genomic_DNA"/>
</dbReference>
<accession>A0A7T7RI56</accession>
<evidence type="ECO:0000313" key="2">
    <source>
        <dbReference type="Proteomes" id="UP000595636"/>
    </source>
</evidence>
<dbReference type="RefSeq" id="WP_200402232.1">
    <property type="nucleotide sequence ID" value="NZ_CP066832.1"/>
</dbReference>
<dbReference type="Proteomes" id="UP000595636">
    <property type="component" value="Plasmid unnamed1"/>
</dbReference>
<evidence type="ECO:0000313" key="1">
    <source>
        <dbReference type="EMBL" id="QQM47506.1"/>
    </source>
</evidence>